<organism evidence="3 4">
    <name type="scientific">Alienimonas chondri</name>
    <dbReference type="NCBI Taxonomy" id="2681879"/>
    <lineage>
        <taxon>Bacteria</taxon>
        <taxon>Pseudomonadati</taxon>
        <taxon>Planctomycetota</taxon>
        <taxon>Planctomycetia</taxon>
        <taxon>Planctomycetales</taxon>
        <taxon>Planctomycetaceae</taxon>
        <taxon>Alienimonas</taxon>
    </lineage>
</organism>
<evidence type="ECO:0000259" key="2">
    <source>
        <dbReference type="Pfam" id="PF21866"/>
    </source>
</evidence>
<comment type="caution">
    <text evidence="3">The sequence shown here is derived from an EMBL/GenBank/DDBJ whole genome shotgun (WGS) entry which is preliminary data.</text>
</comment>
<evidence type="ECO:0000313" key="4">
    <source>
        <dbReference type="Proteomes" id="UP000609651"/>
    </source>
</evidence>
<dbReference type="RefSeq" id="WP_206678560.1">
    <property type="nucleotide sequence ID" value="NZ_WTPX01000020.1"/>
</dbReference>
<evidence type="ECO:0000256" key="1">
    <source>
        <dbReference type="SAM" id="MobiDB-lite"/>
    </source>
</evidence>
<accession>A0ABX1VA36</accession>
<protein>
    <recommendedName>
        <fullName evidence="2">DUF6915 domain-containing protein</fullName>
    </recommendedName>
</protein>
<feature type="region of interest" description="Disordered" evidence="1">
    <location>
        <begin position="112"/>
        <end position="157"/>
    </location>
</feature>
<sequence length="157" mass="17220">MAHPFHHAERSARLFGGVADDYLELHSWFDESKAHLPDLRHRALRHHSEGIFLAEKLFGVTLTNSDGKRVPTRLIGEQHVKDDLGRIPTVADWLTNLQMQPWMLRTPFRPSSRAVTNGAVPSPDRQGGAALSGSTADAPTSNGTAKKSSVADERPAP</sequence>
<evidence type="ECO:0000313" key="3">
    <source>
        <dbReference type="EMBL" id="NNJ24928.1"/>
    </source>
</evidence>
<dbReference type="EMBL" id="WTPX01000020">
    <property type="protein sequence ID" value="NNJ24928.1"/>
    <property type="molecule type" value="Genomic_DNA"/>
</dbReference>
<reference evidence="3 4" key="1">
    <citation type="journal article" date="2020" name="Syst. Appl. Microbiol.">
        <title>Alienimonas chondri sp. nov., a novel planctomycete isolated from the biofilm of the red alga Chondrus crispus.</title>
        <authorList>
            <person name="Vitorino I."/>
            <person name="Albuquerque L."/>
            <person name="Wiegand S."/>
            <person name="Kallscheuer N."/>
            <person name="da Costa M.S."/>
            <person name="Lobo-da-Cunha A."/>
            <person name="Jogler C."/>
            <person name="Lage O.M."/>
        </authorList>
    </citation>
    <scope>NUCLEOTIDE SEQUENCE [LARGE SCALE GENOMIC DNA]</scope>
    <source>
        <strain evidence="3 4">LzC2</strain>
    </source>
</reference>
<gene>
    <name evidence="3" type="ORF">LzC2_09900</name>
</gene>
<keyword evidence="4" id="KW-1185">Reference proteome</keyword>
<dbReference type="InterPro" id="IPR054061">
    <property type="entry name" value="DUF6915"/>
</dbReference>
<feature type="compositionally biased region" description="Polar residues" evidence="1">
    <location>
        <begin position="132"/>
        <end position="147"/>
    </location>
</feature>
<dbReference type="Proteomes" id="UP000609651">
    <property type="component" value="Unassembled WGS sequence"/>
</dbReference>
<dbReference type="Pfam" id="PF21866">
    <property type="entry name" value="DUF6915"/>
    <property type="match status" value="1"/>
</dbReference>
<name>A0ABX1VA36_9PLAN</name>
<proteinExistence type="predicted"/>
<feature type="domain" description="DUF6915" evidence="2">
    <location>
        <begin position="2"/>
        <end position="103"/>
    </location>
</feature>